<protein>
    <submittedName>
        <fullName evidence="3">Uncharacterized protein</fullName>
    </submittedName>
</protein>
<feature type="transmembrane region" description="Helical" evidence="2">
    <location>
        <begin position="21"/>
        <end position="40"/>
    </location>
</feature>
<feature type="region of interest" description="Disordered" evidence="1">
    <location>
        <begin position="44"/>
        <end position="68"/>
    </location>
</feature>
<dbReference type="RefSeq" id="XP_004354144.1">
    <property type="nucleotide sequence ID" value="XM_004354092.1"/>
</dbReference>
<evidence type="ECO:0000256" key="1">
    <source>
        <dbReference type="SAM" id="MobiDB-lite"/>
    </source>
</evidence>
<proteinExistence type="predicted"/>
<evidence type="ECO:0000256" key="2">
    <source>
        <dbReference type="SAM" id="Phobius"/>
    </source>
</evidence>
<keyword evidence="2" id="KW-0812">Transmembrane</keyword>
<organism evidence="3 4">
    <name type="scientific">Cavenderia fasciculata</name>
    <name type="common">Slime mold</name>
    <name type="synonym">Dictyostelium fasciculatum</name>
    <dbReference type="NCBI Taxonomy" id="261658"/>
    <lineage>
        <taxon>Eukaryota</taxon>
        <taxon>Amoebozoa</taxon>
        <taxon>Evosea</taxon>
        <taxon>Eumycetozoa</taxon>
        <taxon>Dictyostelia</taxon>
        <taxon>Acytosteliales</taxon>
        <taxon>Cavenderiaceae</taxon>
        <taxon>Cavenderia</taxon>
    </lineage>
</organism>
<accession>F4Q9N3</accession>
<keyword evidence="4" id="KW-1185">Reference proteome</keyword>
<dbReference type="OrthoDB" id="10588858at2759"/>
<dbReference type="GeneID" id="14867099"/>
<sequence>MNGSSQRNNNNKNNWKDTSKIVAGSVSLLVYTIMSTAILLSGSKPKEREIEEERRKSERAIDKQRRTERGILNQHQRYSECMTDIDEFRMEHSDNYVADFFEGMAKEKRDEEINRINQCRQMTKDYWRHVLLWSEHCPVEYLQKKPFKVERYQREHKIFLSIVKPLDRNESQFDIYDPFSDLFNSS</sequence>
<evidence type="ECO:0000313" key="3">
    <source>
        <dbReference type="EMBL" id="EGG15402.1"/>
    </source>
</evidence>
<dbReference type="Proteomes" id="UP000007797">
    <property type="component" value="Unassembled WGS sequence"/>
</dbReference>
<dbReference type="AlphaFoldDB" id="F4Q9N3"/>
<dbReference type="KEGG" id="dfa:DFA_10237"/>
<keyword evidence="2" id="KW-1133">Transmembrane helix</keyword>
<evidence type="ECO:0000313" key="4">
    <source>
        <dbReference type="Proteomes" id="UP000007797"/>
    </source>
</evidence>
<name>F4Q9N3_CACFS</name>
<keyword evidence="2" id="KW-0472">Membrane</keyword>
<dbReference type="OMA" id="MADIHEF"/>
<reference evidence="4" key="1">
    <citation type="journal article" date="2011" name="Genome Res.">
        <title>Phylogeny-wide analysis of social amoeba genomes highlights ancient origins for complex intercellular communication.</title>
        <authorList>
            <person name="Heidel A.J."/>
            <person name="Lawal H.M."/>
            <person name="Felder M."/>
            <person name="Schilde C."/>
            <person name="Helps N.R."/>
            <person name="Tunggal B."/>
            <person name="Rivero F."/>
            <person name="John U."/>
            <person name="Schleicher M."/>
            <person name="Eichinger L."/>
            <person name="Platzer M."/>
            <person name="Noegel A.A."/>
            <person name="Schaap P."/>
            <person name="Gloeckner G."/>
        </authorList>
    </citation>
    <scope>NUCLEOTIDE SEQUENCE [LARGE SCALE GENOMIC DNA]</scope>
    <source>
        <strain evidence="4">SH3</strain>
    </source>
</reference>
<gene>
    <name evidence="3" type="ORF">DFA_10237</name>
</gene>
<dbReference type="EMBL" id="GL883026">
    <property type="protein sequence ID" value="EGG15402.1"/>
    <property type="molecule type" value="Genomic_DNA"/>
</dbReference>